<feature type="transmembrane region" description="Helical" evidence="1">
    <location>
        <begin position="80"/>
        <end position="99"/>
    </location>
</feature>
<dbReference type="AlphaFoldDB" id="A0A7S2XN03"/>
<keyword evidence="1" id="KW-0472">Membrane</keyword>
<sequence length="198" mass="22035">MDKAVLCTAMVVGSVIGWKRERPLHPEGRPDERRNTNAYEQSSCLNLCADDSACVVCVDDCCSCFHYYTGWHDVPPKRRIILYTILFAVGLLGSYLSLARLLGELETSVALSINTMVGLLTGLGLFGILGVTYSSCRRGPPTDGYDTLTFEHPQAWHEEALLDPEEARTEELAANWHEALEAKDQDQQYTSPAWHEGI</sequence>
<accession>A0A7S2XN03</accession>
<proteinExistence type="predicted"/>
<feature type="transmembrane region" description="Helical" evidence="1">
    <location>
        <begin position="111"/>
        <end position="133"/>
    </location>
</feature>
<evidence type="ECO:0000256" key="1">
    <source>
        <dbReference type="SAM" id="Phobius"/>
    </source>
</evidence>
<dbReference type="InterPro" id="IPR003416">
    <property type="entry name" value="MgtC/SapB/SrpB/YhiD_fam"/>
</dbReference>
<keyword evidence="1" id="KW-0812">Transmembrane</keyword>
<dbReference type="EMBL" id="HBHQ01013318">
    <property type="protein sequence ID" value="CAD9817026.1"/>
    <property type="molecule type" value="Transcribed_RNA"/>
</dbReference>
<dbReference type="GO" id="GO:0016020">
    <property type="term" value="C:membrane"/>
    <property type="evidence" value="ECO:0007669"/>
    <property type="project" value="InterPro"/>
</dbReference>
<keyword evidence="1" id="KW-1133">Transmembrane helix</keyword>
<dbReference type="PRINTS" id="PR01837">
    <property type="entry name" value="MGTCSAPBPROT"/>
</dbReference>
<evidence type="ECO:0000313" key="2">
    <source>
        <dbReference type="EMBL" id="CAD9817026.1"/>
    </source>
</evidence>
<protein>
    <submittedName>
        <fullName evidence="2">Uncharacterized protein</fullName>
    </submittedName>
</protein>
<name>A0A7S2XN03_9STRA</name>
<gene>
    <name evidence="2" type="ORF">ASEP1449_LOCUS8858</name>
</gene>
<reference evidence="2" key="1">
    <citation type="submission" date="2021-01" db="EMBL/GenBank/DDBJ databases">
        <authorList>
            <person name="Corre E."/>
            <person name="Pelletier E."/>
            <person name="Niang G."/>
            <person name="Scheremetjew M."/>
            <person name="Finn R."/>
            <person name="Kale V."/>
            <person name="Holt S."/>
            <person name="Cochrane G."/>
            <person name="Meng A."/>
            <person name="Brown T."/>
            <person name="Cohen L."/>
        </authorList>
    </citation>
    <scope>NUCLEOTIDE SEQUENCE</scope>
    <source>
        <strain evidence="2">CCMP2084</strain>
    </source>
</reference>
<organism evidence="2">
    <name type="scientific">Attheya septentrionalis</name>
    <dbReference type="NCBI Taxonomy" id="420275"/>
    <lineage>
        <taxon>Eukaryota</taxon>
        <taxon>Sar</taxon>
        <taxon>Stramenopiles</taxon>
        <taxon>Ochrophyta</taxon>
        <taxon>Bacillariophyta</taxon>
        <taxon>Coscinodiscophyceae</taxon>
        <taxon>Chaetocerotophycidae</taxon>
        <taxon>Chaetocerotales</taxon>
        <taxon>Attheyaceae</taxon>
        <taxon>Attheya</taxon>
    </lineage>
</organism>